<dbReference type="EMBL" id="CP067341">
    <property type="protein sequence ID" value="QQP10783.1"/>
    <property type="molecule type" value="Genomic_DNA"/>
</dbReference>
<dbReference type="Proteomes" id="UP000596049">
    <property type="component" value="Chromosome"/>
</dbReference>
<evidence type="ECO:0000313" key="1">
    <source>
        <dbReference type="EMBL" id="QQP10783.1"/>
    </source>
</evidence>
<name>A0ABX7ALL1_9BACI</name>
<evidence type="ECO:0000313" key="2">
    <source>
        <dbReference type="Proteomes" id="UP000596049"/>
    </source>
</evidence>
<protein>
    <submittedName>
        <fullName evidence="1">Uncharacterized protein</fullName>
    </submittedName>
</protein>
<reference evidence="1 2" key="1">
    <citation type="submission" date="2020-01" db="EMBL/GenBank/DDBJ databases">
        <authorList>
            <person name="Liu G."/>
            <person name="Liu B."/>
        </authorList>
    </citation>
    <scope>NUCLEOTIDE SEQUENCE [LARGE SCALE GENOMIC DNA]</scope>
    <source>
        <strain evidence="1 2">FJAT-51161</strain>
    </source>
</reference>
<keyword evidence="2" id="KW-1185">Reference proteome</keyword>
<dbReference type="RefSeq" id="WP_158003057.1">
    <property type="nucleotide sequence ID" value="NZ_CP067341.1"/>
</dbReference>
<sequence length="55" mass="6556">MKKKLIDYIREESQCNYVDLIDYIMELNTLGSDELKAKCLLDLIWYIHNVESSED</sequence>
<accession>A0ABX7ALL1</accession>
<organism evidence="1 2">
    <name type="scientific">Lysinibacillus agricola</name>
    <dbReference type="NCBI Taxonomy" id="2590012"/>
    <lineage>
        <taxon>Bacteria</taxon>
        <taxon>Bacillati</taxon>
        <taxon>Bacillota</taxon>
        <taxon>Bacilli</taxon>
        <taxon>Bacillales</taxon>
        <taxon>Bacillaceae</taxon>
        <taxon>Lysinibacillus</taxon>
    </lineage>
</organism>
<proteinExistence type="predicted"/>
<gene>
    <name evidence="1" type="ORF">FJQ98_16175</name>
</gene>